<evidence type="ECO:0000256" key="6">
    <source>
        <dbReference type="ARBA" id="ARBA00023244"/>
    </source>
</evidence>
<evidence type="ECO:0000256" key="9">
    <source>
        <dbReference type="ARBA" id="ARBA00040167"/>
    </source>
</evidence>
<evidence type="ECO:0000256" key="1">
    <source>
        <dbReference type="ARBA" id="ARBA00004772"/>
    </source>
</evidence>
<evidence type="ECO:0000256" key="5">
    <source>
        <dbReference type="ARBA" id="ARBA00023239"/>
    </source>
</evidence>
<comment type="function">
    <text evidence="11">Catalyzes cyclization of the linear tetrapyrrole, hydroxymethylbilane, to the macrocyclic uroporphyrinogen III, the branch point for the various sub-pathways leading to the wide diversity of porphyrins. Porphyrins act as cofactors for a multitude of enzymes that perform a variety of processes within the cell such as methionine synthesis (vitamin B12) or oxygen transport (heme).</text>
</comment>
<dbReference type="SUPFAM" id="SSF69618">
    <property type="entry name" value="HemD-like"/>
    <property type="match status" value="1"/>
</dbReference>
<dbReference type="GO" id="GO:0006780">
    <property type="term" value="P:uroporphyrinogen III biosynthetic process"/>
    <property type="evidence" value="ECO:0007669"/>
    <property type="project" value="InterPro"/>
</dbReference>
<dbReference type="AlphaFoldDB" id="A0AAN7ZI58"/>
<dbReference type="PANTHER" id="PTHR12390:SF0">
    <property type="entry name" value="UROPORPHYRINOGEN-III SYNTHASE"/>
    <property type="match status" value="1"/>
</dbReference>
<dbReference type="FunFam" id="3.40.50.10090:FF:000003">
    <property type="entry name" value="uroporphyrinogen-III synthase"/>
    <property type="match status" value="1"/>
</dbReference>
<dbReference type="CDD" id="cd06578">
    <property type="entry name" value="HemD"/>
    <property type="match status" value="1"/>
</dbReference>
<evidence type="ECO:0000313" key="14">
    <source>
        <dbReference type="Proteomes" id="UP001329430"/>
    </source>
</evidence>
<dbReference type="InterPro" id="IPR003754">
    <property type="entry name" value="4pyrrol_synth_uPrphyn_synth"/>
</dbReference>
<keyword evidence="5" id="KW-0456">Lyase</keyword>
<evidence type="ECO:0000256" key="8">
    <source>
        <dbReference type="ARBA" id="ARBA00032649"/>
    </source>
</evidence>
<evidence type="ECO:0000256" key="11">
    <source>
        <dbReference type="ARBA" id="ARBA00060039"/>
    </source>
</evidence>
<evidence type="ECO:0000256" key="2">
    <source>
        <dbReference type="ARBA" id="ARBA00008133"/>
    </source>
</evidence>
<gene>
    <name evidence="13" type="ORF">RI129_006212</name>
</gene>
<evidence type="ECO:0000259" key="12">
    <source>
        <dbReference type="Pfam" id="PF02602"/>
    </source>
</evidence>
<keyword evidence="4" id="KW-0350">Heme biosynthesis</keyword>
<dbReference type="Gene3D" id="3.40.50.10090">
    <property type="match status" value="2"/>
</dbReference>
<organism evidence="13 14">
    <name type="scientific">Pyrocoelia pectoralis</name>
    <dbReference type="NCBI Taxonomy" id="417401"/>
    <lineage>
        <taxon>Eukaryota</taxon>
        <taxon>Metazoa</taxon>
        <taxon>Ecdysozoa</taxon>
        <taxon>Arthropoda</taxon>
        <taxon>Hexapoda</taxon>
        <taxon>Insecta</taxon>
        <taxon>Pterygota</taxon>
        <taxon>Neoptera</taxon>
        <taxon>Endopterygota</taxon>
        <taxon>Coleoptera</taxon>
        <taxon>Polyphaga</taxon>
        <taxon>Elateriformia</taxon>
        <taxon>Elateroidea</taxon>
        <taxon>Lampyridae</taxon>
        <taxon>Lampyrinae</taxon>
        <taxon>Pyrocoelia</taxon>
    </lineage>
</organism>
<dbReference type="Pfam" id="PF02602">
    <property type="entry name" value="HEM4"/>
    <property type="match status" value="1"/>
</dbReference>
<evidence type="ECO:0000256" key="3">
    <source>
        <dbReference type="ARBA" id="ARBA00013109"/>
    </source>
</evidence>
<evidence type="ECO:0000313" key="13">
    <source>
        <dbReference type="EMBL" id="KAK5644912.1"/>
    </source>
</evidence>
<protein>
    <recommendedName>
        <fullName evidence="9">Uroporphyrinogen-III synthase</fullName>
        <ecNumber evidence="3">4.2.1.75</ecNumber>
    </recommendedName>
    <alternativeName>
        <fullName evidence="8">Hydroxymethylbilane hydrolyase [cyclizing]</fullName>
    </alternativeName>
    <alternativeName>
        <fullName evidence="7">Uroporphyrinogen-III cosynthase</fullName>
    </alternativeName>
</protein>
<evidence type="ECO:0000256" key="4">
    <source>
        <dbReference type="ARBA" id="ARBA00023133"/>
    </source>
</evidence>
<keyword evidence="6" id="KW-0627">Porphyrin biosynthesis</keyword>
<comment type="similarity">
    <text evidence="2">Belongs to the uroporphyrinogen-III synthase family.</text>
</comment>
<proteinExistence type="inferred from homology"/>
<evidence type="ECO:0000256" key="10">
    <source>
        <dbReference type="ARBA" id="ARBA00048617"/>
    </source>
</evidence>
<evidence type="ECO:0000256" key="7">
    <source>
        <dbReference type="ARBA" id="ARBA00031702"/>
    </source>
</evidence>
<accession>A0AAN7ZI58</accession>
<comment type="pathway">
    <text evidence="1">Porphyrin-containing compound metabolism; protoporphyrin-IX biosynthesis; coproporphyrinogen-III from 5-aminolevulinate: step 3/4.</text>
</comment>
<dbReference type="Proteomes" id="UP001329430">
    <property type="component" value="Chromosome 4"/>
</dbReference>
<keyword evidence="14" id="KW-1185">Reference proteome</keyword>
<dbReference type="PANTHER" id="PTHR12390">
    <property type="entry name" value="UROPORPHYRINOGEN III SYNTHASE"/>
    <property type="match status" value="1"/>
</dbReference>
<feature type="domain" description="Tetrapyrrole biosynthesis uroporphyrinogen III synthase" evidence="12">
    <location>
        <begin position="22"/>
        <end position="253"/>
    </location>
</feature>
<reference evidence="13 14" key="1">
    <citation type="journal article" date="2024" name="Insects">
        <title>An Improved Chromosome-Level Genome Assembly of the Firefly Pyrocoelia pectoralis.</title>
        <authorList>
            <person name="Fu X."/>
            <person name="Meyer-Rochow V.B."/>
            <person name="Ballantyne L."/>
            <person name="Zhu X."/>
        </authorList>
    </citation>
    <scope>NUCLEOTIDE SEQUENCE [LARGE SCALE GENOMIC DNA]</scope>
    <source>
        <strain evidence="13">XCY_ONT2</strain>
    </source>
</reference>
<dbReference type="InterPro" id="IPR039793">
    <property type="entry name" value="UROS/Hem4"/>
</dbReference>
<dbReference type="EC" id="4.2.1.75" evidence="3"/>
<comment type="caution">
    <text evidence="13">The sequence shown here is derived from an EMBL/GenBank/DDBJ whole genome shotgun (WGS) entry which is preliminary data.</text>
</comment>
<sequence>MKLLKKCVLLLKAEKSEEAEDKYESLLIKAGFDVKHLKTLDFSFKNLEELRDKLNKPNNYSGIIFTTPRSVKALCEALNNQNLDSNWRLKYNYVVGETTYDHALNECGLNCKGQESGNAKKLADVIINDKSSITQPLLFPCGNLKTDTLINDLSKEDIAVDTVTVYETVPSPNLEEDFIQITSNYTDIPEYFVYFSPSGVKSTLNFIQKLDLARDLVDAVKFIAIGPTTEAALKNQFLRVNSVALKPTPHDLLDAIIK</sequence>
<dbReference type="EMBL" id="JAVRBK010000004">
    <property type="protein sequence ID" value="KAK5644912.1"/>
    <property type="molecule type" value="Genomic_DNA"/>
</dbReference>
<dbReference type="GO" id="GO:0005829">
    <property type="term" value="C:cytosol"/>
    <property type="evidence" value="ECO:0007669"/>
    <property type="project" value="TreeGrafter"/>
</dbReference>
<name>A0AAN7ZI58_9COLE</name>
<dbReference type="GO" id="GO:0004852">
    <property type="term" value="F:uroporphyrinogen-III synthase activity"/>
    <property type="evidence" value="ECO:0007669"/>
    <property type="project" value="UniProtKB-EC"/>
</dbReference>
<dbReference type="GO" id="GO:0006785">
    <property type="term" value="P:heme B biosynthetic process"/>
    <property type="evidence" value="ECO:0007669"/>
    <property type="project" value="UniProtKB-ARBA"/>
</dbReference>
<dbReference type="InterPro" id="IPR036108">
    <property type="entry name" value="4pyrrol_syn_uPrphyn_synt_sf"/>
</dbReference>
<comment type="catalytic activity">
    <reaction evidence="10">
        <text>hydroxymethylbilane = uroporphyrinogen III + H2O</text>
        <dbReference type="Rhea" id="RHEA:18965"/>
        <dbReference type="ChEBI" id="CHEBI:15377"/>
        <dbReference type="ChEBI" id="CHEBI:57308"/>
        <dbReference type="ChEBI" id="CHEBI:57845"/>
        <dbReference type="EC" id="4.2.1.75"/>
    </reaction>
</comment>